<dbReference type="EMBL" id="BMAC01000330">
    <property type="protein sequence ID" value="GFP93928.1"/>
    <property type="molecule type" value="Genomic_DNA"/>
</dbReference>
<sequence length="475" mass="53115">MEQAPNSTKEVDRLRVSRSTASPKISKLTGLQSIWGGQSIDWLGCSGSFSRFALIVHRLSLLVHAVFSCFAHSNLSRVGCSERARDRLVILRPKIRKRVKIDAEGEVGMDDGENVSFLRGGAWMRRGMMSDGSRPCDGEGKRPHFLGGAILLRVERIIFRSSDLTHGSDELLCEVASSYDTVLDGEPRTTSSTSYCFSPLSHKKYTPNPLLLGSHSSQNCPQNWFRFVHRSGSVDLMEWYSRTVTEDLSVSNDEEMFDRLPSPNSWPSWGKLAGTFNSQSVYPDEHSDIQLDNDLSVFDEADDIFFHSLFEVGTPTIDEDMRSTDFTQISSMDDIEECSNSFENISRFSQAKEPEREIRISEEHFNVPEEDMLEEASVLLDLQRSTLQVPGPHLIDTLESESEAEISDNNAIDRTVATLLFNTLKCCNLDTETPTTELDSISICAVAGGDVEVPTFGLTNQVTPSKEIWALESVW</sequence>
<protein>
    <submittedName>
        <fullName evidence="1">Uncharacterized protein</fullName>
    </submittedName>
</protein>
<proteinExistence type="predicted"/>
<keyword evidence="2" id="KW-1185">Reference proteome</keyword>
<name>A0A830CA76_9LAMI</name>
<comment type="caution">
    <text evidence="1">The sequence shown here is derived from an EMBL/GenBank/DDBJ whole genome shotgun (WGS) entry which is preliminary data.</text>
</comment>
<gene>
    <name evidence="1" type="ORF">PHJA_001537100</name>
</gene>
<dbReference type="OrthoDB" id="1939712at2759"/>
<dbReference type="Proteomes" id="UP000653305">
    <property type="component" value="Unassembled WGS sequence"/>
</dbReference>
<evidence type="ECO:0000313" key="2">
    <source>
        <dbReference type="Proteomes" id="UP000653305"/>
    </source>
</evidence>
<organism evidence="1 2">
    <name type="scientific">Phtheirospermum japonicum</name>
    <dbReference type="NCBI Taxonomy" id="374723"/>
    <lineage>
        <taxon>Eukaryota</taxon>
        <taxon>Viridiplantae</taxon>
        <taxon>Streptophyta</taxon>
        <taxon>Embryophyta</taxon>
        <taxon>Tracheophyta</taxon>
        <taxon>Spermatophyta</taxon>
        <taxon>Magnoliopsida</taxon>
        <taxon>eudicotyledons</taxon>
        <taxon>Gunneridae</taxon>
        <taxon>Pentapetalae</taxon>
        <taxon>asterids</taxon>
        <taxon>lamiids</taxon>
        <taxon>Lamiales</taxon>
        <taxon>Orobanchaceae</taxon>
        <taxon>Orobanchaceae incertae sedis</taxon>
        <taxon>Phtheirospermum</taxon>
    </lineage>
</organism>
<accession>A0A830CA76</accession>
<reference evidence="1" key="1">
    <citation type="submission" date="2020-07" db="EMBL/GenBank/DDBJ databases">
        <title>Ethylene signaling mediates host invasion by parasitic plants.</title>
        <authorList>
            <person name="Yoshida S."/>
        </authorList>
    </citation>
    <scope>NUCLEOTIDE SEQUENCE</scope>
    <source>
        <strain evidence="1">Okayama</strain>
    </source>
</reference>
<dbReference type="AlphaFoldDB" id="A0A830CA76"/>
<evidence type="ECO:0000313" key="1">
    <source>
        <dbReference type="EMBL" id="GFP93928.1"/>
    </source>
</evidence>